<dbReference type="GO" id="GO:0080115">
    <property type="term" value="F:myosin XI tail binding"/>
    <property type="evidence" value="ECO:0007669"/>
    <property type="project" value="UniProtKB-ARBA"/>
</dbReference>
<gene>
    <name evidence="10" type="primary">25491355</name>
    <name evidence="8" type="ordered locus">MTR_4g011540</name>
    <name evidence="9" type="ORF">MtrunA17_Chr4g0003901</name>
</gene>
<dbReference type="Proteomes" id="UP000265566">
    <property type="component" value="Chromosome 4"/>
</dbReference>
<dbReference type="Pfam" id="PF04576">
    <property type="entry name" value="Zein-binding"/>
    <property type="match status" value="1"/>
</dbReference>
<evidence type="ECO:0000313" key="12">
    <source>
        <dbReference type="Proteomes" id="UP000265566"/>
    </source>
</evidence>
<feature type="coiled-coil region" evidence="5">
    <location>
        <begin position="279"/>
        <end position="362"/>
    </location>
</feature>
<evidence type="ECO:0000256" key="1">
    <source>
        <dbReference type="ARBA" id="ARBA00004370"/>
    </source>
</evidence>
<evidence type="ECO:0000256" key="2">
    <source>
        <dbReference type="ARBA" id="ARBA00022692"/>
    </source>
</evidence>
<dbReference type="Gramene" id="rna20502">
    <property type="protein sequence ID" value="RHN58579.1"/>
    <property type="gene ID" value="gene20502"/>
</dbReference>
<dbReference type="PANTHER" id="PTHR31422">
    <property type="entry name" value="BNAANNG28530D PROTEIN"/>
    <property type="match status" value="1"/>
</dbReference>
<evidence type="ECO:0000313" key="11">
    <source>
        <dbReference type="Proteomes" id="UP000002051"/>
    </source>
</evidence>
<keyword evidence="11" id="KW-1185">Reference proteome</keyword>
<protein>
    <submittedName>
        <fullName evidence="9">Putative Zein-binding domain-containing protein</fullName>
    </submittedName>
    <submittedName>
        <fullName evidence="8">Zein-binding protein</fullName>
    </submittedName>
</protein>
<accession>A0A072UGC2</accession>
<reference evidence="8 11" key="1">
    <citation type="journal article" date="2011" name="Nature">
        <title>The Medicago genome provides insight into the evolution of rhizobial symbioses.</title>
        <authorList>
            <person name="Young N.D."/>
            <person name="Debelle F."/>
            <person name="Oldroyd G.E."/>
            <person name="Geurts R."/>
            <person name="Cannon S.B."/>
            <person name="Udvardi M.K."/>
            <person name="Benedito V.A."/>
            <person name="Mayer K.F."/>
            <person name="Gouzy J."/>
            <person name="Schoof H."/>
            <person name="Van de Peer Y."/>
            <person name="Proost S."/>
            <person name="Cook D.R."/>
            <person name="Meyers B.C."/>
            <person name="Spannagl M."/>
            <person name="Cheung F."/>
            <person name="De Mita S."/>
            <person name="Krishnakumar V."/>
            <person name="Gundlach H."/>
            <person name="Zhou S."/>
            <person name="Mudge J."/>
            <person name="Bharti A.K."/>
            <person name="Murray J.D."/>
            <person name="Naoumkina M.A."/>
            <person name="Rosen B."/>
            <person name="Silverstein K.A."/>
            <person name="Tang H."/>
            <person name="Rombauts S."/>
            <person name="Zhao P.X."/>
            <person name="Zhou P."/>
            <person name="Barbe V."/>
            <person name="Bardou P."/>
            <person name="Bechner M."/>
            <person name="Bellec A."/>
            <person name="Berger A."/>
            <person name="Berges H."/>
            <person name="Bidwell S."/>
            <person name="Bisseling T."/>
            <person name="Choisne N."/>
            <person name="Couloux A."/>
            <person name="Denny R."/>
            <person name="Deshpande S."/>
            <person name="Dai X."/>
            <person name="Doyle J.J."/>
            <person name="Dudez A.M."/>
            <person name="Farmer A.D."/>
            <person name="Fouteau S."/>
            <person name="Franken C."/>
            <person name="Gibelin C."/>
            <person name="Gish J."/>
            <person name="Goldstein S."/>
            <person name="Gonzalez A.J."/>
            <person name="Green P.J."/>
            <person name="Hallab A."/>
            <person name="Hartog M."/>
            <person name="Hua A."/>
            <person name="Humphray S.J."/>
            <person name="Jeong D.H."/>
            <person name="Jing Y."/>
            <person name="Jocker A."/>
            <person name="Kenton S.M."/>
            <person name="Kim D.J."/>
            <person name="Klee K."/>
            <person name="Lai H."/>
            <person name="Lang C."/>
            <person name="Lin S."/>
            <person name="Macmil S.L."/>
            <person name="Magdelenat G."/>
            <person name="Matthews L."/>
            <person name="McCorrison J."/>
            <person name="Monaghan E.L."/>
            <person name="Mun J.H."/>
            <person name="Najar F.Z."/>
            <person name="Nicholson C."/>
            <person name="Noirot C."/>
            <person name="O'Bleness M."/>
            <person name="Paule C.R."/>
            <person name="Poulain J."/>
            <person name="Prion F."/>
            <person name="Qin B."/>
            <person name="Qu C."/>
            <person name="Retzel E.F."/>
            <person name="Riddle C."/>
            <person name="Sallet E."/>
            <person name="Samain S."/>
            <person name="Samson N."/>
            <person name="Sanders I."/>
            <person name="Saurat O."/>
            <person name="Scarpelli C."/>
            <person name="Schiex T."/>
            <person name="Segurens B."/>
            <person name="Severin A.J."/>
            <person name="Sherrier D.J."/>
            <person name="Shi R."/>
            <person name="Sims S."/>
            <person name="Singer S.R."/>
            <person name="Sinharoy S."/>
            <person name="Sterck L."/>
            <person name="Viollet A."/>
            <person name="Wang B.B."/>
            <person name="Wang K."/>
            <person name="Wang M."/>
            <person name="Wang X."/>
            <person name="Warfsmann J."/>
            <person name="Weissenbach J."/>
            <person name="White D.D."/>
            <person name="White J.D."/>
            <person name="Wiley G.B."/>
            <person name="Wincker P."/>
            <person name="Xing Y."/>
            <person name="Yang L."/>
            <person name="Yao Z."/>
            <person name="Ying F."/>
            <person name="Zhai J."/>
            <person name="Zhou L."/>
            <person name="Zuber A."/>
            <person name="Denarie J."/>
            <person name="Dixon R.A."/>
            <person name="May G.D."/>
            <person name="Schwartz D.C."/>
            <person name="Rogers J."/>
            <person name="Quetier F."/>
            <person name="Town C.D."/>
            <person name="Roe B.A."/>
        </authorList>
    </citation>
    <scope>NUCLEOTIDE SEQUENCE [LARGE SCALE GENOMIC DNA]</scope>
    <source>
        <strain evidence="8">A17</strain>
        <strain evidence="10 11">cv. Jemalong A17</strain>
    </source>
</reference>
<reference evidence="10" key="3">
    <citation type="submission" date="2015-04" db="UniProtKB">
        <authorList>
            <consortium name="EnsemblPlants"/>
        </authorList>
    </citation>
    <scope>IDENTIFICATION</scope>
    <source>
        <strain evidence="10">cv. Jemalong A17</strain>
    </source>
</reference>
<reference evidence="9" key="5">
    <citation type="journal article" date="2018" name="Nat. Plants">
        <title>Whole-genome landscape of Medicago truncatula symbiotic genes.</title>
        <authorList>
            <person name="Pecrix Y."/>
            <person name="Gamas P."/>
            <person name="Carrere S."/>
        </authorList>
    </citation>
    <scope>NUCLEOTIDE SEQUENCE</scope>
    <source>
        <tissue evidence="9">Leaves</tissue>
    </source>
</reference>
<dbReference type="STRING" id="3880.A0A072UGC2"/>
<dbReference type="InterPro" id="IPR007656">
    <property type="entry name" value="GTD-bd"/>
</dbReference>
<dbReference type="HOGENOM" id="CLU_589728_0_0_1"/>
<keyword evidence="2 6" id="KW-0812">Transmembrane</keyword>
<evidence type="ECO:0000313" key="9">
    <source>
        <dbReference type="EMBL" id="RHN58579.1"/>
    </source>
</evidence>
<name>A0A072UGC2_MEDTR</name>
<proteinExistence type="predicted"/>
<keyword evidence="5" id="KW-0175">Coiled coil</keyword>
<evidence type="ECO:0000256" key="5">
    <source>
        <dbReference type="SAM" id="Coils"/>
    </source>
</evidence>
<evidence type="ECO:0000313" key="10">
    <source>
        <dbReference type="EnsemblPlants" id="KEH28737"/>
    </source>
</evidence>
<keyword evidence="4 6" id="KW-0472">Membrane</keyword>
<dbReference type="GO" id="GO:0016020">
    <property type="term" value="C:membrane"/>
    <property type="evidence" value="ECO:0007669"/>
    <property type="project" value="UniProtKB-SubCell"/>
</dbReference>
<feature type="domain" description="GTD-binding" evidence="7">
    <location>
        <begin position="284"/>
        <end position="382"/>
    </location>
</feature>
<comment type="subcellular location">
    <subcellularLocation>
        <location evidence="1">Membrane</location>
    </subcellularLocation>
</comment>
<evidence type="ECO:0000256" key="3">
    <source>
        <dbReference type="ARBA" id="ARBA00022989"/>
    </source>
</evidence>
<dbReference type="KEGG" id="mtr:25491355"/>
<evidence type="ECO:0000256" key="6">
    <source>
        <dbReference type="SAM" id="Phobius"/>
    </source>
</evidence>
<reference evidence="12" key="4">
    <citation type="journal article" date="2018" name="Nat. Plants">
        <title>Whole-genome landscape of Medicago truncatula symbiotic genes.</title>
        <authorList>
            <person name="Pecrix Y."/>
            <person name="Staton S.E."/>
            <person name="Sallet E."/>
            <person name="Lelandais-Briere C."/>
            <person name="Moreau S."/>
            <person name="Carrere S."/>
            <person name="Blein T."/>
            <person name="Jardinaud M.F."/>
            <person name="Latrasse D."/>
            <person name="Zouine M."/>
            <person name="Zahm M."/>
            <person name="Kreplak J."/>
            <person name="Mayjonade B."/>
            <person name="Satge C."/>
            <person name="Perez M."/>
            <person name="Cauet S."/>
            <person name="Marande W."/>
            <person name="Chantry-Darmon C."/>
            <person name="Lopez-Roques C."/>
            <person name="Bouchez O."/>
            <person name="Berard A."/>
            <person name="Debelle F."/>
            <person name="Munos S."/>
            <person name="Bendahmane A."/>
            <person name="Berges H."/>
            <person name="Niebel A."/>
            <person name="Buitink J."/>
            <person name="Frugier F."/>
            <person name="Benhamed M."/>
            <person name="Crespi M."/>
            <person name="Gouzy J."/>
            <person name="Gamas P."/>
        </authorList>
    </citation>
    <scope>NUCLEOTIDE SEQUENCE [LARGE SCALE GENOMIC DNA]</scope>
    <source>
        <strain evidence="12">cv. Jemalong A17</strain>
    </source>
</reference>
<sequence length="464" mass="52525">MALDKIHSWSLGGIIGSFIDLFLAYVLLCVSTITFFASKLLRFFGLHLPCPCKGIFGYRNRNLCFHDILFEWPLKNVCSIQVMAAKRFPFDLVWVKKGHSLDNTNGNKMVVNFNEKTCDNTNGIGELEDENSCSGPRLLSLIDIESGCDAKGKRVMSLKRRSGIRRRKRGSYDYGKNDSVIPCDTFRSDVVAFCSCLPYDGSNNSIEDRSSQSIIPASEKEVSVNYDGDDRTCYDPDEKSCHSYELNASTVDSPGQGIYSPSLELHYMNTTAKDNVQIVENEDNRIKMLEKAIEEEKAAYAALYLELEKEITAAATAADDAMAMILRLQEEKASMEMEMRQYERLIEERAAYDEEEMNIMQEILIRREKENLFLEKELESYRPSLSFETCDDPSQAESIVSNVKKDCADADHGEEVEENSQHKDQACNDMHRSFYDTESDVLDDNIELAGCPGANSKCKSLPRF</sequence>
<organism evidence="8 11">
    <name type="scientific">Medicago truncatula</name>
    <name type="common">Barrel medic</name>
    <name type="synonym">Medicago tribuloides</name>
    <dbReference type="NCBI Taxonomy" id="3880"/>
    <lineage>
        <taxon>Eukaryota</taxon>
        <taxon>Viridiplantae</taxon>
        <taxon>Streptophyta</taxon>
        <taxon>Embryophyta</taxon>
        <taxon>Tracheophyta</taxon>
        <taxon>Spermatophyta</taxon>
        <taxon>Magnoliopsida</taxon>
        <taxon>eudicotyledons</taxon>
        <taxon>Gunneridae</taxon>
        <taxon>Pentapetalae</taxon>
        <taxon>rosids</taxon>
        <taxon>fabids</taxon>
        <taxon>Fabales</taxon>
        <taxon>Fabaceae</taxon>
        <taxon>Papilionoideae</taxon>
        <taxon>50 kb inversion clade</taxon>
        <taxon>NPAAA clade</taxon>
        <taxon>Hologalegina</taxon>
        <taxon>IRL clade</taxon>
        <taxon>Trifolieae</taxon>
        <taxon>Medicago</taxon>
    </lineage>
</organism>
<dbReference type="PROSITE" id="PS51775">
    <property type="entry name" value="GTD_BINDING"/>
    <property type="match status" value="1"/>
</dbReference>
<dbReference type="AlphaFoldDB" id="A0A072UGC2"/>
<evidence type="ECO:0000259" key="7">
    <source>
        <dbReference type="PROSITE" id="PS51775"/>
    </source>
</evidence>
<dbReference type="Proteomes" id="UP000002051">
    <property type="component" value="Chromosome 4"/>
</dbReference>
<dbReference type="EMBL" id="CM001220">
    <property type="protein sequence ID" value="KEH28737.1"/>
    <property type="molecule type" value="Genomic_DNA"/>
</dbReference>
<keyword evidence="3 6" id="KW-1133">Transmembrane helix</keyword>
<evidence type="ECO:0000256" key="4">
    <source>
        <dbReference type="ARBA" id="ARBA00023136"/>
    </source>
</evidence>
<dbReference type="PANTHER" id="PTHR31422:SF44">
    <property type="entry name" value="GTD-BINDING DOMAIN-CONTAINING PROTEIN"/>
    <property type="match status" value="1"/>
</dbReference>
<reference evidence="8 11" key="2">
    <citation type="journal article" date="2014" name="BMC Genomics">
        <title>An improved genome release (version Mt4.0) for the model legume Medicago truncatula.</title>
        <authorList>
            <person name="Tang H."/>
            <person name="Krishnakumar V."/>
            <person name="Bidwell S."/>
            <person name="Rosen B."/>
            <person name="Chan A."/>
            <person name="Zhou S."/>
            <person name="Gentzbittel L."/>
            <person name="Childs K.L."/>
            <person name="Yandell M."/>
            <person name="Gundlach H."/>
            <person name="Mayer K.F."/>
            <person name="Schwartz D.C."/>
            <person name="Town C.D."/>
        </authorList>
    </citation>
    <scope>GENOME REANNOTATION</scope>
    <source>
        <strain evidence="8">A17</strain>
        <strain evidence="10 11">cv. Jemalong A17</strain>
    </source>
</reference>
<dbReference type="EnsemblPlants" id="KEH28737">
    <property type="protein sequence ID" value="KEH28737"/>
    <property type="gene ID" value="MTR_4g011540"/>
</dbReference>
<feature type="transmembrane region" description="Helical" evidence="6">
    <location>
        <begin position="12"/>
        <end position="37"/>
    </location>
</feature>
<dbReference type="OrthoDB" id="1933744at2759"/>
<dbReference type="EMBL" id="PSQE01000004">
    <property type="protein sequence ID" value="RHN58579.1"/>
    <property type="molecule type" value="Genomic_DNA"/>
</dbReference>
<evidence type="ECO:0000313" key="8">
    <source>
        <dbReference type="EMBL" id="KEH28737.1"/>
    </source>
</evidence>